<feature type="domain" description="Fibronectin type-III" evidence="2">
    <location>
        <begin position="461"/>
        <end position="557"/>
    </location>
</feature>
<dbReference type="AlphaFoldDB" id="A0A930HMJ9"/>
<evidence type="ECO:0000313" key="3">
    <source>
        <dbReference type="EMBL" id="MBF1384423.1"/>
    </source>
</evidence>
<evidence type="ECO:0000313" key="4">
    <source>
        <dbReference type="Proteomes" id="UP000771736"/>
    </source>
</evidence>
<dbReference type="RefSeq" id="WP_273159649.1">
    <property type="nucleotide sequence ID" value="NZ_JABZSJ010000028.1"/>
</dbReference>
<dbReference type="InterPro" id="IPR036116">
    <property type="entry name" value="FN3_sf"/>
</dbReference>
<proteinExistence type="predicted"/>
<organism evidence="3 4">
    <name type="scientific">Prevotella aurantiaca</name>
    <dbReference type="NCBI Taxonomy" id="596085"/>
    <lineage>
        <taxon>Bacteria</taxon>
        <taxon>Pseudomonadati</taxon>
        <taxon>Bacteroidota</taxon>
        <taxon>Bacteroidia</taxon>
        <taxon>Bacteroidales</taxon>
        <taxon>Prevotellaceae</taxon>
        <taxon>Prevotella</taxon>
    </lineage>
</organism>
<dbReference type="InterPro" id="IPR013783">
    <property type="entry name" value="Ig-like_fold"/>
</dbReference>
<dbReference type="PROSITE" id="PS50853">
    <property type="entry name" value="FN3"/>
    <property type="match status" value="1"/>
</dbReference>
<dbReference type="Proteomes" id="UP000771736">
    <property type="component" value="Unassembled WGS sequence"/>
</dbReference>
<sequence length="1096" mass="122275">MKHFIYSSGVLLASLVAIPSFGQTTANSFPKLGEKTSSPIMMAPPYQIPQAIDDKAKGITMYAGQLVSQNKKRGWIKFRTGKASEYVTLKNFTSDEDQHQAHGPYCSAFDGKDCYTIFCQSYTYGVQPLYFAKLNVATGDTTTIYKFNETEKNRWYIGYDVYAMSYNHATDEIFGLGKDYETQIIDGEEKIVNAYSVLYTINKETGEFSEVKKLDRVYYNFTFDYDGNCYMLRPKAKSETDESIVGTELVKFNGDFNQLSAIECKSKWGETYIQKYFGTMSFDFTTGDLWWIPVGDYGATTLYTIDTATGIYDGKSWFNVGNSFVGLTIPYMTADARTAAAQVSGIDARADVNGAMADTIKWVNPTKAWNNNDLTELKEVLVYRKKQNVNTTELTPTATLLSATNADLIATIDATNMMGKPMSYVDTHPYSGINTYYVVASRVSGEKGVPDSIRCYMGIDVPGAVQNIQIKKKGTGIDLSWEAPTKGLNNGYIKASELTYTLTRMPDNVVVAKDITTTTYEDKTLGEQQKYSYKIMAKSNAGNGEVAESEGIMAGSALATPIDLKFGTQDDANRWYCPNTQSIFFYYCGGYDEDSKCLIGYSNYKEAEGFVTSPPLKLEAGKTYRITTDFYAHQKETPFDLKLTMGTNGEDLSGATVIREEKDYSYKNMYTREKFEDMFTAPTDGTYYFGMSIATHSQYNNFRLFGINVDYVAENDLKAFSINGIQEAVVGYDNKCTVKVRNVGSKSQSKYSIKIYCNDEGNKTLVGETTNVPTLEAGKIAEVPVTFNPTKDGMFDFYAIVGLDGDQEHRNDTTSVVRIKVNPAGTTPWTNIVTSGKDEGEDTHGPCMNSDMYEKTQSVYLASEINADKNGNITRLGYIYNANSNLTDRTDPFKVKIYLAHTDKESFSSRSQWLKDDELTLVYDGEYTLEPGQNNILAFDLQTPFKYDKTKNLIVVFDKEGAVPSNLMFCAVYKVFNANSSNVYRMLEYAEAAPFDMSKSHAYNSAPILYLGFDVANNISNTHVAGKTFFYDVNSGIMTFGKDIKTANIYSVDGKLVKTINVTGKEQTRLNLSAGLYIVRTIDKNGVATSMKFNVK</sequence>
<feature type="signal peptide" evidence="1">
    <location>
        <begin position="1"/>
        <end position="22"/>
    </location>
</feature>
<dbReference type="SMART" id="SM00060">
    <property type="entry name" value="FN3"/>
    <property type="match status" value="1"/>
</dbReference>
<dbReference type="NCBIfam" id="TIGR04183">
    <property type="entry name" value="Por_Secre_tail"/>
    <property type="match status" value="1"/>
</dbReference>
<evidence type="ECO:0000259" key="2">
    <source>
        <dbReference type="PROSITE" id="PS50853"/>
    </source>
</evidence>
<protein>
    <submittedName>
        <fullName evidence="3">T9SS type A sorting domain-containing protein</fullName>
    </submittedName>
</protein>
<dbReference type="InterPro" id="IPR026444">
    <property type="entry name" value="Secre_tail"/>
</dbReference>
<accession>A0A930HMJ9</accession>
<name>A0A930HMJ9_9BACT</name>
<gene>
    <name evidence="3" type="ORF">HXN26_06165</name>
</gene>
<dbReference type="SUPFAM" id="SSF49265">
    <property type="entry name" value="Fibronectin type III"/>
    <property type="match status" value="1"/>
</dbReference>
<dbReference type="CDD" id="cd00063">
    <property type="entry name" value="FN3"/>
    <property type="match status" value="1"/>
</dbReference>
<dbReference type="InterPro" id="IPR003961">
    <property type="entry name" value="FN3_dom"/>
</dbReference>
<comment type="caution">
    <text evidence="3">The sequence shown here is derived from an EMBL/GenBank/DDBJ whole genome shotgun (WGS) entry which is preliminary data.</text>
</comment>
<dbReference type="Gene3D" id="2.60.40.10">
    <property type="entry name" value="Immunoglobulins"/>
    <property type="match status" value="2"/>
</dbReference>
<feature type="chain" id="PRO_5038102333" evidence="1">
    <location>
        <begin position="23"/>
        <end position="1096"/>
    </location>
</feature>
<dbReference type="EMBL" id="JABZSJ010000028">
    <property type="protein sequence ID" value="MBF1384423.1"/>
    <property type="molecule type" value="Genomic_DNA"/>
</dbReference>
<reference evidence="3" key="1">
    <citation type="submission" date="2020-04" db="EMBL/GenBank/DDBJ databases">
        <title>Deep metagenomics examines the oral microbiome during advanced dental caries in children, revealing novel taxa and co-occurrences with host molecules.</title>
        <authorList>
            <person name="Baker J.L."/>
            <person name="Morton J.T."/>
            <person name="Dinis M."/>
            <person name="Alvarez R."/>
            <person name="Tran N.C."/>
            <person name="Knight R."/>
            <person name="Edlund A."/>
        </authorList>
    </citation>
    <scope>NUCLEOTIDE SEQUENCE</scope>
    <source>
        <strain evidence="3">JCVI_44_bin.5</strain>
    </source>
</reference>
<evidence type="ECO:0000256" key="1">
    <source>
        <dbReference type="SAM" id="SignalP"/>
    </source>
</evidence>
<dbReference type="Pfam" id="PF07705">
    <property type="entry name" value="CARDB"/>
    <property type="match status" value="1"/>
</dbReference>
<keyword evidence="1" id="KW-0732">Signal</keyword>
<dbReference type="InterPro" id="IPR011635">
    <property type="entry name" value="CARDB"/>
</dbReference>